<keyword evidence="3" id="KW-1185">Reference proteome</keyword>
<reference evidence="2" key="1">
    <citation type="submission" date="2021-01" db="UniProtKB">
        <authorList>
            <consortium name="EnsemblMetazoa"/>
        </authorList>
    </citation>
    <scope>IDENTIFICATION</scope>
</reference>
<dbReference type="InterPro" id="IPR048324">
    <property type="entry name" value="ZSWIM1-3_RNaseH-like"/>
</dbReference>
<dbReference type="EnsemblMetazoa" id="CLYHEMT007612.1">
    <property type="protein sequence ID" value="CLYHEMP007612.1"/>
    <property type="gene ID" value="CLYHEMG007612"/>
</dbReference>
<dbReference type="Proteomes" id="UP000594262">
    <property type="component" value="Unplaced"/>
</dbReference>
<feature type="domain" description="ZSWIM1/3 RNaseH-like" evidence="1">
    <location>
        <begin position="26"/>
        <end position="144"/>
    </location>
</feature>
<dbReference type="AlphaFoldDB" id="A0A7M5WKL7"/>
<name>A0A7M5WKL7_9CNID</name>
<evidence type="ECO:0000259" key="1">
    <source>
        <dbReference type="Pfam" id="PF21056"/>
    </source>
</evidence>
<proteinExistence type="predicted"/>
<evidence type="ECO:0000313" key="2">
    <source>
        <dbReference type="EnsemblMetazoa" id="CLYHEMP007612.1"/>
    </source>
</evidence>
<dbReference type="Pfam" id="PF21056">
    <property type="entry name" value="ZSWIM1-3_RNaseH-like"/>
    <property type="match status" value="1"/>
</dbReference>
<sequence length="223" mass="25544">MRDVHNLNKLSKDVDKTRNDLQSVVNILKNEFGCSVNLHKDNEDNFLGLFFQDESMKVNFDRFPEILFVDATYKVNELRIPAYIFLVEDSLGQSEVVGVALMVNETKENLAWLIGTFAEENPTKKLRVVMADKDINERNRISELLGVPILICLYHALKIFKRELSTLSLTPNIKDAAKGLFESMCYAYTKSDFERFEKEFQTLESSACLNTTIKIGNLFLKNG</sequence>
<accession>A0A7M5WKL7</accession>
<dbReference type="InterPro" id="IPR052579">
    <property type="entry name" value="Zinc_finger_SWIM"/>
</dbReference>
<evidence type="ECO:0000313" key="3">
    <source>
        <dbReference type="Proteomes" id="UP000594262"/>
    </source>
</evidence>
<dbReference type="PANTHER" id="PTHR31569:SF4">
    <property type="entry name" value="SWIM-TYPE DOMAIN-CONTAINING PROTEIN"/>
    <property type="match status" value="1"/>
</dbReference>
<dbReference type="PANTHER" id="PTHR31569">
    <property type="entry name" value="SWIM-TYPE DOMAIN-CONTAINING PROTEIN"/>
    <property type="match status" value="1"/>
</dbReference>
<dbReference type="OrthoDB" id="5976446at2759"/>
<organism evidence="2 3">
    <name type="scientific">Clytia hemisphaerica</name>
    <dbReference type="NCBI Taxonomy" id="252671"/>
    <lineage>
        <taxon>Eukaryota</taxon>
        <taxon>Metazoa</taxon>
        <taxon>Cnidaria</taxon>
        <taxon>Hydrozoa</taxon>
        <taxon>Hydroidolina</taxon>
        <taxon>Leptothecata</taxon>
        <taxon>Obeliida</taxon>
        <taxon>Clytiidae</taxon>
        <taxon>Clytia</taxon>
    </lineage>
</organism>
<protein>
    <recommendedName>
        <fullName evidence="1">ZSWIM1/3 RNaseH-like domain-containing protein</fullName>
    </recommendedName>
</protein>